<keyword evidence="2" id="KW-1185">Reference proteome</keyword>
<evidence type="ECO:0000313" key="1">
    <source>
        <dbReference type="EMBL" id="AQQ54854.1"/>
    </source>
</evidence>
<sequence length="215" mass="24804">MADLTQQLSHVYWIGGSPCAGKTSVARLLEEECSFTYYKADDKYDEHALQSNTELHPNMSRIKHLTWGQYWSKQFCTMPISRQVQESIDIFEEQFSMVVEDLLKLPDSSPILVEGSVVLPHKVAPLLADSSQAVWLFPTPEFQFHYYSKREWIHHILRQTENPEQAFTGWMNKEIGFAQQIRQHTDSYGFTSINVDGSQSIRQNADSIKALFNLI</sequence>
<organism evidence="1 2">
    <name type="scientific">Planococcus lenghuensis</name>
    <dbReference type="NCBI Taxonomy" id="2213202"/>
    <lineage>
        <taxon>Bacteria</taxon>
        <taxon>Bacillati</taxon>
        <taxon>Bacillota</taxon>
        <taxon>Bacilli</taxon>
        <taxon>Bacillales</taxon>
        <taxon>Caryophanaceae</taxon>
        <taxon>Planococcus</taxon>
    </lineage>
</organism>
<dbReference type="Proteomes" id="UP000188184">
    <property type="component" value="Chromosome"/>
</dbReference>
<reference evidence="1 2" key="1">
    <citation type="submission" date="2017-02" db="EMBL/GenBank/DDBJ databases">
        <title>The complete genomic sequence of a novel cold adapted crude oil-degrading bacterium Planococcus qaidamina Y42.</title>
        <authorList>
            <person name="Yang R."/>
        </authorList>
    </citation>
    <scope>NUCLEOTIDE SEQUENCE [LARGE SCALE GENOMIC DNA]</scope>
    <source>
        <strain evidence="1 2">Y42</strain>
    </source>
</reference>
<proteinExistence type="predicted"/>
<dbReference type="KEGG" id="pmar:B0X71_18270"/>
<dbReference type="Gene3D" id="3.40.50.300">
    <property type="entry name" value="P-loop containing nucleotide triphosphate hydrolases"/>
    <property type="match status" value="1"/>
</dbReference>
<dbReference type="RefSeq" id="WP_077590756.1">
    <property type="nucleotide sequence ID" value="NZ_CP019640.1"/>
</dbReference>
<dbReference type="SUPFAM" id="SSF52540">
    <property type="entry name" value="P-loop containing nucleoside triphosphate hydrolases"/>
    <property type="match status" value="1"/>
</dbReference>
<dbReference type="EMBL" id="CP019640">
    <property type="protein sequence ID" value="AQQ54854.1"/>
    <property type="molecule type" value="Genomic_DNA"/>
</dbReference>
<dbReference type="InterPro" id="IPR027417">
    <property type="entry name" value="P-loop_NTPase"/>
</dbReference>
<dbReference type="AlphaFoldDB" id="A0A1Q2L3A9"/>
<gene>
    <name evidence="1" type="ORF">B0X71_18270</name>
</gene>
<evidence type="ECO:0008006" key="3">
    <source>
        <dbReference type="Google" id="ProtNLM"/>
    </source>
</evidence>
<dbReference type="OrthoDB" id="2835040at2"/>
<protein>
    <recommendedName>
        <fullName evidence="3">Shikimate kinase</fullName>
    </recommendedName>
</protein>
<evidence type="ECO:0000313" key="2">
    <source>
        <dbReference type="Proteomes" id="UP000188184"/>
    </source>
</evidence>
<accession>A0A1Q2L3A9</accession>
<name>A0A1Q2L3A9_9BACL</name>